<keyword evidence="3" id="KW-1185">Reference proteome</keyword>
<feature type="compositionally biased region" description="Polar residues" evidence="1">
    <location>
        <begin position="78"/>
        <end position="99"/>
    </location>
</feature>
<gene>
    <name evidence="2" type="ORF">CVT24_006648</name>
</gene>
<dbReference type="EMBL" id="NHTK01000736">
    <property type="protein sequence ID" value="PPR05912.1"/>
    <property type="molecule type" value="Genomic_DNA"/>
</dbReference>
<dbReference type="AlphaFoldDB" id="A0A409YSD9"/>
<feature type="region of interest" description="Disordered" evidence="1">
    <location>
        <begin position="1"/>
        <end position="100"/>
    </location>
</feature>
<evidence type="ECO:0000256" key="1">
    <source>
        <dbReference type="SAM" id="MobiDB-lite"/>
    </source>
</evidence>
<name>A0A409YSD9_9AGAR</name>
<feature type="compositionally biased region" description="Basic residues" evidence="1">
    <location>
        <begin position="1"/>
        <end position="11"/>
    </location>
</feature>
<comment type="caution">
    <text evidence="2">The sequence shown here is derived from an EMBL/GenBank/DDBJ whole genome shotgun (WGS) entry which is preliminary data.</text>
</comment>
<evidence type="ECO:0000313" key="3">
    <source>
        <dbReference type="Proteomes" id="UP000284842"/>
    </source>
</evidence>
<dbReference type="Proteomes" id="UP000284842">
    <property type="component" value="Unassembled WGS sequence"/>
</dbReference>
<feature type="compositionally biased region" description="Polar residues" evidence="1">
    <location>
        <begin position="26"/>
        <end position="38"/>
    </location>
</feature>
<reference evidence="2 3" key="1">
    <citation type="journal article" date="2018" name="Evol. Lett.">
        <title>Horizontal gene cluster transfer increased hallucinogenic mushroom diversity.</title>
        <authorList>
            <person name="Reynolds H.T."/>
            <person name="Vijayakumar V."/>
            <person name="Gluck-Thaler E."/>
            <person name="Korotkin H.B."/>
            <person name="Matheny P.B."/>
            <person name="Slot J.C."/>
        </authorList>
    </citation>
    <scope>NUCLEOTIDE SEQUENCE [LARGE SCALE GENOMIC DNA]</scope>
    <source>
        <strain evidence="2 3">2629</strain>
    </source>
</reference>
<sequence>MPPRPKSKKNTTGKAPDLGIDHFDSAQESGQSDTEQSAPTTPRTGTLPPLPDIFNGGVDDSVRPPTPTKQRYRGETIGSISSNVFQEGSSKPESTTIHPLSSAGAVRLTVPVTPARKMRNEQHAASSFQRVLYTLP</sequence>
<organism evidence="2 3">
    <name type="scientific">Panaeolus cyanescens</name>
    <dbReference type="NCBI Taxonomy" id="181874"/>
    <lineage>
        <taxon>Eukaryota</taxon>
        <taxon>Fungi</taxon>
        <taxon>Dikarya</taxon>
        <taxon>Basidiomycota</taxon>
        <taxon>Agaricomycotina</taxon>
        <taxon>Agaricomycetes</taxon>
        <taxon>Agaricomycetidae</taxon>
        <taxon>Agaricales</taxon>
        <taxon>Agaricineae</taxon>
        <taxon>Galeropsidaceae</taxon>
        <taxon>Panaeolus</taxon>
    </lineage>
</organism>
<dbReference type="InParanoid" id="A0A409YSD9"/>
<accession>A0A409YSD9</accession>
<proteinExistence type="predicted"/>
<evidence type="ECO:0000313" key="2">
    <source>
        <dbReference type="EMBL" id="PPR05912.1"/>
    </source>
</evidence>
<protein>
    <submittedName>
        <fullName evidence="2">Uncharacterized protein</fullName>
    </submittedName>
</protein>